<feature type="compositionally biased region" description="Acidic residues" evidence="2">
    <location>
        <begin position="10"/>
        <end position="20"/>
    </location>
</feature>
<evidence type="ECO:0000256" key="1">
    <source>
        <dbReference type="SAM" id="Coils"/>
    </source>
</evidence>
<keyword evidence="4" id="KW-1185">Reference proteome</keyword>
<keyword evidence="1" id="KW-0175">Coiled coil</keyword>
<sequence>MEFSVVDPDSWADTDVDEDEETDMAAVSAVSAGTTEGVRLVDAALSRLDSRVSDLTHLQTTLTRKADELQRAMSDLEASKESTDANQRFQIVKERATVYRVTSMAMVNKLIL</sequence>
<evidence type="ECO:0000313" key="3">
    <source>
        <dbReference type="EMBL" id="VEL41360.1"/>
    </source>
</evidence>
<dbReference type="Proteomes" id="UP000784294">
    <property type="component" value="Unassembled WGS sequence"/>
</dbReference>
<evidence type="ECO:0000256" key="2">
    <source>
        <dbReference type="SAM" id="MobiDB-lite"/>
    </source>
</evidence>
<gene>
    <name evidence="3" type="ORF">PXEA_LOCUS34800</name>
</gene>
<accession>A0A3S5ANP6</accession>
<reference evidence="3" key="1">
    <citation type="submission" date="2018-11" db="EMBL/GenBank/DDBJ databases">
        <authorList>
            <consortium name="Pathogen Informatics"/>
        </authorList>
    </citation>
    <scope>NUCLEOTIDE SEQUENCE</scope>
</reference>
<name>A0A3S5ANP6_9PLAT</name>
<comment type="caution">
    <text evidence="3">The sequence shown here is derived from an EMBL/GenBank/DDBJ whole genome shotgun (WGS) entry which is preliminary data.</text>
</comment>
<dbReference type="AlphaFoldDB" id="A0A3S5ANP6"/>
<protein>
    <submittedName>
        <fullName evidence="3">Uncharacterized protein</fullName>
    </submittedName>
</protein>
<dbReference type="EMBL" id="CAAALY010268972">
    <property type="protein sequence ID" value="VEL41360.1"/>
    <property type="molecule type" value="Genomic_DNA"/>
</dbReference>
<organism evidence="3 4">
    <name type="scientific">Protopolystoma xenopodis</name>
    <dbReference type="NCBI Taxonomy" id="117903"/>
    <lineage>
        <taxon>Eukaryota</taxon>
        <taxon>Metazoa</taxon>
        <taxon>Spiralia</taxon>
        <taxon>Lophotrochozoa</taxon>
        <taxon>Platyhelminthes</taxon>
        <taxon>Monogenea</taxon>
        <taxon>Polyopisthocotylea</taxon>
        <taxon>Polystomatidea</taxon>
        <taxon>Polystomatidae</taxon>
        <taxon>Protopolystoma</taxon>
    </lineage>
</organism>
<feature type="coiled-coil region" evidence="1">
    <location>
        <begin position="59"/>
        <end position="86"/>
    </location>
</feature>
<evidence type="ECO:0000313" key="4">
    <source>
        <dbReference type="Proteomes" id="UP000784294"/>
    </source>
</evidence>
<feature type="region of interest" description="Disordered" evidence="2">
    <location>
        <begin position="1"/>
        <end position="20"/>
    </location>
</feature>
<proteinExistence type="predicted"/>
<dbReference type="OrthoDB" id="1854502at2759"/>